<sequence>MNFKVIDRGDYISVNIASKYFGLAADTLIRNMNEMDITVINYLNVAYMAKADFLRAYELDKTMVGLKEIIAECIKENNDIDIDFTDRKKYAKYQELHSYYAGLNYFGIKVWYRLVSRQYSPIEFYMNKVDKEEFKSNIILKLKLYNKSKREKFRILLEDNFFRNYKKTKAALIQLSEETIPSLMNGINELTNLLRLTLKKEISDYTDDEINEYMIYANENITKIANILFSKLLFSVRQMYQCRFSMLHEFDQYVDVTKQDTSAYGDALYLELAYIIFNEDYWKEKNMLVKASKSKPIATTWLYHAMHYACGWRSKDIRERLPHITLRQSPEEIIRMVRENDHSESLWSSYADELVLRVEFENREPSKREEYPGTPDLKMHIPESYKSTIGMLLALCEAHSILEGKGSPICYHPGNPKYAVALFGIEYNGLFEGKIISNRKANKAYLERIMEIGDESNNGYLLAAYARSHKGGLGSLPEVTSKYLTAKMDGYSIDDITRVLVFCNRKV</sequence>
<reference evidence="1" key="1">
    <citation type="submission" date="2019-08" db="EMBL/GenBank/DDBJ databases">
        <title>Genome sequence of Clostridiales bacterium MT110.</title>
        <authorList>
            <person name="Cao J."/>
        </authorList>
    </citation>
    <scope>NUCLEOTIDE SEQUENCE</scope>
    <source>
        <strain evidence="1">MT110</strain>
    </source>
</reference>
<evidence type="ECO:0000313" key="2">
    <source>
        <dbReference type="Proteomes" id="UP000594014"/>
    </source>
</evidence>
<gene>
    <name evidence="1" type="ORF">FRZ06_11340</name>
</gene>
<organism evidence="1 2">
    <name type="scientific">Anoxybacterium hadale</name>
    <dbReference type="NCBI Taxonomy" id="3408580"/>
    <lineage>
        <taxon>Bacteria</taxon>
        <taxon>Bacillati</taxon>
        <taxon>Bacillota</taxon>
        <taxon>Clostridia</taxon>
        <taxon>Peptostreptococcales</taxon>
        <taxon>Anaerovoracaceae</taxon>
        <taxon>Anoxybacterium</taxon>
    </lineage>
</organism>
<name>A0ACD1AC71_9FIRM</name>
<protein>
    <submittedName>
        <fullName evidence="1">Uncharacterized protein</fullName>
    </submittedName>
</protein>
<proteinExistence type="predicted"/>
<keyword evidence="2" id="KW-1185">Reference proteome</keyword>
<accession>A0ACD1AC71</accession>
<evidence type="ECO:0000313" key="1">
    <source>
        <dbReference type="EMBL" id="QOX63884.1"/>
    </source>
</evidence>
<dbReference type="Proteomes" id="UP000594014">
    <property type="component" value="Chromosome"/>
</dbReference>
<dbReference type="EMBL" id="CP042469">
    <property type="protein sequence ID" value="QOX63884.1"/>
    <property type="molecule type" value="Genomic_DNA"/>
</dbReference>